<evidence type="ECO:0000313" key="5">
    <source>
        <dbReference type="EMBL" id="KAK2567775.1"/>
    </source>
</evidence>
<protein>
    <recommendedName>
        <fullName evidence="4">NTR domain-containing protein</fullName>
    </recommendedName>
</protein>
<dbReference type="InterPro" id="IPR018933">
    <property type="entry name" value="Netrin_module_non-TIMP"/>
</dbReference>
<evidence type="ECO:0000313" key="6">
    <source>
        <dbReference type="Proteomes" id="UP001249851"/>
    </source>
</evidence>
<dbReference type="InterPro" id="IPR001134">
    <property type="entry name" value="Netrin_domain"/>
</dbReference>
<evidence type="ECO:0000259" key="4">
    <source>
        <dbReference type="PROSITE" id="PS50189"/>
    </source>
</evidence>
<keyword evidence="6" id="KW-1185">Reference proteome</keyword>
<reference evidence="5" key="2">
    <citation type="journal article" date="2023" name="Science">
        <title>Genomic signatures of disease resistance in endangered staghorn corals.</title>
        <authorList>
            <person name="Vollmer S.V."/>
            <person name="Selwyn J.D."/>
            <person name="Despard B.A."/>
            <person name="Roesel C.L."/>
        </authorList>
    </citation>
    <scope>NUCLEOTIDE SEQUENCE</scope>
    <source>
        <strain evidence="5">K2</strain>
    </source>
</reference>
<accession>A0AAD9QVB6</accession>
<dbReference type="EMBL" id="JARQWQ010000013">
    <property type="protein sequence ID" value="KAK2567775.1"/>
    <property type="molecule type" value="Genomic_DNA"/>
</dbReference>
<dbReference type="Proteomes" id="UP001249851">
    <property type="component" value="Unassembled WGS sequence"/>
</dbReference>
<dbReference type="Pfam" id="PF01759">
    <property type="entry name" value="NTR"/>
    <property type="match status" value="1"/>
</dbReference>
<reference evidence="5" key="1">
    <citation type="journal article" date="2023" name="G3 (Bethesda)">
        <title>Whole genome assembly and annotation of the endangered Caribbean coral Acropora cervicornis.</title>
        <authorList>
            <person name="Selwyn J.D."/>
            <person name="Vollmer S.V."/>
        </authorList>
    </citation>
    <scope>NUCLEOTIDE SEQUENCE</scope>
    <source>
        <strain evidence="5">K2</strain>
    </source>
</reference>
<proteinExistence type="predicted"/>
<evidence type="ECO:0000256" key="1">
    <source>
        <dbReference type="ARBA" id="ARBA00004613"/>
    </source>
</evidence>
<organism evidence="5 6">
    <name type="scientific">Acropora cervicornis</name>
    <name type="common">Staghorn coral</name>
    <dbReference type="NCBI Taxonomy" id="6130"/>
    <lineage>
        <taxon>Eukaryota</taxon>
        <taxon>Metazoa</taxon>
        <taxon>Cnidaria</taxon>
        <taxon>Anthozoa</taxon>
        <taxon>Hexacorallia</taxon>
        <taxon>Scleractinia</taxon>
        <taxon>Astrocoeniina</taxon>
        <taxon>Acroporidae</taxon>
        <taxon>Acropora</taxon>
    </lineage>
</organism>
<dbReference type="SUPFAM" id="SSF50242">
    <property type="entry name" value="TIMP-like"/>
    <property type="match status" value="1"/>
</dbReference>
<dbReference type="InterPro" id="IPR008993">
    <property type="entry name" value="TIMP-like_OB-fold"/>
</dbReference>
<feature type="domain" description="NTR" evidence="4">
    <location>
        <begin position="82"/>
        <end position="200"/>
    </location>
</feature>
<dbReference type="PROSITE" id="PS50189">
    <property type="entry name" value="NTR"/>
    <property type="match status" value="1"/>
</dbReference>
<dbReference type="Gene3D" id="2.40.50.120">
    <property type="match status" value="1"/>
</dbReference>
<comment type="caution">
    <text evidence="5">The sequence shown here is derived from an EMBL/GenBank/DDBJ whole genome shotgun (WGS) entry which is preliminary data.</text>
</comment>
<keyword evidence="2" id="KW-0964">Secreted</keyword>
<dbReference type="GO" id="GO:0005576">
    <property type="term" value="C:extracellular region"/>
    <property type="evidence" value="ECO:0007669"/>
    <property type="project" value="UniProtKB-SubCell"/>
</dbReference>
<evidence type="ECO:0000256" key="2">
    <source>
        <dbReference type="ARBA" id="ARBA00022525"/>
    </source>
</evidence>
<dbReference type="AlphaFoldDB" id="A0AAD9QVB6"/>
<name>A0AAD9QVB6_ACRCE</name>
<gene>
    <name evidence="5" type="ORF">P5673_007645</name>
</gene>
<evidence type="ECO:0000256" key="3">
    <source>
        <dbReference type="ARBA" id="ARBA00023157"/>
    </source>
</evidence>
<sequence length="205" mass="24065">MWISNCLFFHFVGFRIKFPCTSQVTGETLLTINISFVDITGSKIWGPLSLVLRRHCVSGREPSILYPRVNSSQPMILPPQLCNKKCNKRHVMRRFCLNDFVIKARMENEILWNGQPHLQVRVQRTFKASRVKISSRQLLEKRGQEITCSCGNLRPDRVYVILGKEDRRKRVLYLDNFSTALEWSRNGKTYVRAYRRRSSCPERVE</sequence>
<keyword evidence="3" id="KW-1015">Disulfide bond</keyword>
<comment type="subcellular location">
    <subcellularLocation>
        <location evidence="1">Secreted</location>
    </subcellularLocation>
</comment>